<organism evidence="2 3">
    <name type="scientific">Vibrio cholerae</name>
    <dbReference type="NCBI Taxonomy" id="666"/>
    <lineage>
        <taxon>Bacteria</taxon>
        <taxon>Pseudomonadati</taxon>
        <taxon>Pseudomonadota</taxon>
        <taxon>Gammaproteobacteria</taxon>
        <taxon>Vibrionales</taxon>
        <taxon>Vibrionaceae</taxon>
        <taxon>Vibrio</taxon>
    </lineage>
</organism>
<dbReference type="EMBL" id="JAHBND010000930">
    <property type="protein sequence ID" value="MBS7675567.1"/>
    <property type="molecule type" value="Genomic_DNA"/>
</dbReference>
<dbReference type="InterPro" id="IPR041464">
    <property type="entry name" value="TubC_N"/>
</dbReference>
<dbReference type="Gene3D" id="1.10.10.1830">
    <property type="entry name" value="Non-ribosomal peptide synthase, adenylation domain"/>
    <property type="match status" value="1"/>
</dbReference>
<evidence type="ECO:0000313" key="3">
    <source>
        <dbReference type="Proteomes" id="UP001196338"/>
    </source>
</evidence>
<evidence type="ECO:0000313" key="2">
    <source>
        <dbReference type="EMBL" id="MBS7675567.1"/>
    </source>
</evidence>
<feature type="domain" description="TubC N-terminal docking" evidence="1">
    <location>
        <begin position="18"/>
        <end position="56"/>
    </location>
</feature>
<dbReference type="InterPro" id="IPR044894">
    <property type="entry name" value="TubC_N_sf"/>
</dbReference>
<dbReference type="Proteomes" id="UP001196338">
    <property type="component" value="Unassembled WGS sequence"/>
</dbReference>
<reference evidence="2" key="1">
    <citation type="submission" date="2021-05" db="EMBL/GenBank/DDBJ databases">
        <authorList>
            <person name="Stine C."/>
        </authorList>
    </citation>
    <scope>NUCLEOTIDE SEQUENCE</scope>
    <source>
        <strain evidence="2">TDS0091212</strain>
    </source>
</reference>
<dbReference type="Pfam" id="PF18563">
    <property type="entry name" value="TubC_N"/>
    <property type="match status" value="1"/>
</dbReference>
<feature type="non-terminal residue" evidence="2">
    <location>
        <position position="56"/>
    </location>
</feature>
<accession>A0AAW4KY68</accession>
<evidence type="ECO:0000259" key="1">
    <source>
        <dbReference type="Pfam" id="PF18563"/>
    </source>
</evidence>
<reference evidence="2" key="2">
    <citation type="submission" date="2023-08" db="EMBL/GenBank/DDBJ databases">
        <title>Vibrio cholerae Outbreaks in Tanzania Exemplify Founder Flush: Simultaneous Increases in Population Size and Genetic Diversity.</title>
        <authorList>
            <person name="Debes A.K."/>
            <person name="Mohammed A."/>
            <person name="Maseke I."/>
            <person name="Almeida M."/>
            <person name="Li S."/>
            <person name="Matimba H."/>
            <person name="Joachim A."/>
            <person name="Mizinduko M."/>
            <person name="Nyanga S."/>
            <person name="Kelly M."/>
            <person name="Kachwamba Y."/>
            <person name="Schaffer A.M."/>
            <person name="Nyanga A.S."/>
            <person name="Mghamba J."/>
            <person name="Mosha F.S."/>
            <person name="Sack D.A."/>
            <person name="Stine O.C."/>
        </authorList>
    </citation>
    <scope>NUCLEOTIDE SEQUENCE</scope>
    <source>
        <strain evidence="2">TDS0091212</strain>
    </source>
</reference>
<dbReference type="AlphaFoldDB" id="A0AAW4KY68"/>
<comment type="caution">
    <text evidence="2">The sequence shown here is derived from an EMBL/GenBank/DDBJ whole genome shotgun (WGS) entry which is preliminary data.</text>
</comment>
<protein>
    <recommendedName>
        <fullName evidence="1">TubC N-terminal docking domain-containing protein</fullName>
    </recommendedName>
</protein>
<name>A0AAW4KY68_VIBCL</name>
<proteinExistence type="predicted"/>
<sequence length="56" mass="6048">MPAQTPPSPGAVPMPAAKLLSELKSLGVELWPQDGQLKFRAPQGLLNAERLAQLRE</sequence>
<dbReference type="RefSeq" id="WP_213421481.1">
    <property type="nucleotide sequence ID" value="NZ_JAHBND010000930.1"/>
</dbReference>
<gene>
    <name evidence="2" type="ORF">KIN13_19355</name>
</gene>